<dbReference type="SUPFAM" id="SSF46785">
    <property type="entry name" value="Winged helix' DNA-binding domain"/>
    <property type="match status" value="1"/>
</dbReference>
<sequence>MTILSAHPELAEPLAAVVDPSSLASRGAATTIQSARRATRLLVAVAINGELSARDAAARFSLSLPTAYHLLNSLAVEGILTKEGSRYVLGPMAGIVADGISRGARGPDRYIAAMRELAESTGETTYLSAWQEGEVRILEVAEGSHAVRVSGLVVGYSQNLHARTSARLLLAFADPQVRDQRLDGLKLRRLTRATITSRSELNRDLERIRRDRVSVGRDEYVVGLTCASAPILENDGVVAAMTLAVPSSRFQENGSKLVAALRVAAADASGGNPVRATPGRNTPTQAVPG</sequence>
<dbReference type="Pfam" id="PF01614">
    <property type="entry name" value="IclR_C"/>
    <property type="match status" value="1"/>
</dbReference>
<keyword evidence="8" id="KW-1185">Reference proteome</keyword>
<dbReference type="Gene3D" id="1.10.10.10">
    <property type="entry name" value="Winged helix-like DNA-binding domain superfamily/Winged helix DNA-binding domain"/>
    <property type="match status" value="1"/>
</dbReference>
<dbReference type="SMART" id="SM00346">
    <property type="entry name" value="HTH_ICLR"/>
    <property type="match status" value="1"/>
</dbReference>
<dbReference type="InterPro" id="IPR036388">
    <property type="entry name" value="WH-like_DNA-bd_sf"/>
</dbReference>
<dbReference type="InterPro" id="IPR050707">
    <property type="entry name" value="HTH_MetabolicPath_Reg"/>
</dbReference>
<dbReference type="InterPro" id="IPR036390">
    <property type="entry name" value="WH_DNA-bd_sf"/>
</dbReference>
<feature type="domain" description="IclR-ED" evidence="6">
    <location>
        <begin position="94"/>
        <end position="280"/>
    </location>
</feature>
<evidence type="ECO:0000313" key="7">
    <source>
        <dbReference type="EMBL" id="CUU56194.1"/>
    </source>
</evidence>
<proteinExistence type="predicted"/>
<dbReference type="InterPro" id="IPR029016">
    <property type="entry name" value="GAF-like_dom_sf"/>
</dbReference>
<evidence type="ECO:0000313" key="8">
    <source>
        <dbReference type="Proteomes" id="UP000198802"/>
    </source>
</evidence>
<organism evidence="7 8">
    <name type="scientific">Parafrankia irregularis</name>
    <dbReference type="NCBI Taxonomy" id="795642"/>
    <lineage>
        <taxon>Bacteria</taxon>
        <taxon>Bacillati</taxon>
        <taxon>Actinomycetota</taxon>
        <taxon>Actinomycetes</taxon>
        <taxon>Frankiales</taxon>
        <taxon>Frankiaceae</taxon>
        <taxon>Parafrankia</taxon>
    </lineage>
</organism>
<gene>
    <name evidence="7" type="ORF">Ga0074812_10778</name>
</gene>
<dbReference type="SUPFAM" id="SSF55781">
    <property type="entry name" value="GAF domain-like"/>
    <property type="match status" value="1"/>
</dbReference>
<dbReference type="RefSeq" id="WP_165615602.1">
    <property type="nucleotide sequence ID" value="NZ_FAOZ01000007.1"/>
</dbReference>
<evidence type="ECO:0000256" key="1">
    <source>
        <dbReference type="ARBA" id="ARBA00023015"/>
    </source>
</evidence>
<dbReference type="GO" id="GO:0003700">
    <property type="term" value="F:DNA-binding transcription factor activity"/>
    <property type="evidence" value="ECO:0007669"/>
    <property type="project" value="TreeGrafter"/>
</dbReference>
<protein>
    <submittedName>
        <fullName evidence="7">DNA-binding transcriptional regulator, IclR family</fullName>
    </submittedName>
</protein>
<accession>A0A0S4QMC6</accession>
<feature type="compositionally biased region" description="Polar residues" evidence="4">
    <location>
        <begin position="279"/>
        <end position="289"/>
    </location>
</feature>
<dbReference type="Proteomes" id="UP000198802">
    <property type="component" value="Unassembled WGS sequence"/>
</dbReference>
<feature type="region of interest" description="Disordered" evidence="4">
    <location>
        <begin position="269"/>
        <end position="289"/>
    </location>
</feature>
<dbReference type="InterPro" id="IPR014757">
    <property type="entry name" value="Tscrpt_reg_IclR_C"/>
</dbReference>
<dbReference type="PANTHER" id="PTHR30136">
    <property type="entry name" value="HELIX-TURN-HELIX TRANSCRIPTIONAL REGULATOR, ICLR FAMILY"/>
    <property type="match status" value="1"/>
</dbReference>
<feature type="domain" description="HTH iclR-type" evidence="5">
    <location>
        <begin position="32"/>
        <end position="91"/>
    </location>
</feature>
<evidence type="ECO:0000259" key="6">
    <source>
        <dbReference type="PROSITE" id="PS51078"/>
    </source>
</evidence>
<dbReference type="GO" id="GO:0003677">
    <property type="term" value="F:DNA binding"/>
    <property type="evidence" value="ECO:0007669"/>
    <property type="project" value="UniProtKB-KW"/>
</dbReference>
<evidence type="ECO:0000256" key="2">
    <source>
        <dbReference type="ARBA" id="ARBA00023125"/>
    </source>
</evidence>
<evidence type="ECO:0000259" key="5">
    <source>
        <dbReference type="PROSITE" id="PS51077"/>
    </source>
</evidence>
<dbReference type="InterPro" id="IPR005471">
    <property type="entry name" value="Tscrpt_reg_IclR_N"/>
</dbReference>
<reference evidence="8" key="1">
    <citation type="submission" date="2015-11" db="EMBL/GenBank/DDBJ databases">
        <authorList>
            <person name="Varghese N."/>
        </authorList>
    </citation>
    <scope>NUCLEOTIDE SEQUENCE [LARGE SCALE GENOMIC DNA]</scope>
    <source>
        <strain evidence="8">DSM 45899</strain>
    </source>
</reference>
<dbReference type="Pfam" id="PF09339">
    <property type="entry name" value="HTH_IclR"/>
    <property type="match status" value="1"/>
</dbReference>
<keyword evidence="2 7" id="KW-0238">DNA-binding</keyword>
<dbReference type="PROSITE" id="PS51078">
    <property type="entry name" value="ICLR_ED"/>
    <property type="match status" value="1"/>
</dbReference>
<evidence type="ECO:0000256" key="4">
    <source>
        <dbReference type="SAM" id="MobiDB-lite"/>
    </source>
</evidence>
<name>A0A0S4QMC6_9ACTN</name>
<dbReference type="AlphaFoldDB" id="A0A0S4QMC6"/>
<keyword evidence="1" id="KW-0805">Transcription regulation</keyword>
<evidence type="ECO:0000256" key="3">
    <source>
        <dbReference type="ARBA" id="ARBA00023163"/>
    </source>
</evidence>
<dbReference type="PROSITE" id="PS51077">
    <property type="entry name" value="HTH_ICLR"/>
    <property type="match status" value="1"/>
</dbReference>
<keyword evidence="3" id="KW-0804">Transcription</keyword>
<dbReference type="EMBL" id="FAOZ01000007">
    <property type="protein sequence ID" value="CUU56194.1"/>
    <property type="molecule type" value="Genomic_DNA"/>
</dbReference>
<dbReference type="Gene3D" id="3.30.450.40">
    <property type="match status" value="1"/>
</dbReference>
<dbReference type="PANTHER" id="PTHR30136:SF24">
    <property type="entry name" value="HTH-TYPE TRANSCRIPTIONAL REPRESSOR ALLR"/>
    <property type="match status" value="1"/>
</dbReference>
<dbReference type="GO" id="GO:0045892">
    <property type="term" value="P:negative regulation of DNA-templated transcription"/>
    <property type="evidence" value="ECO:0007669"/>
    <property type="project" value="TreeGrafter"/>
</dbReference>